<name>X1T5J4_9ZZZZ</name>
<reference evidence="1" key="1">
    <citation type="journal article" date="2014" name="Front. Microbiol.">
        <title>High frequency of phylogenetically diverse reductive dehalogenase-homologous genes in deep subseafloor sedimentary metagenomes.</title>
        <authorList>
            <person name="Kawai M."/>
            <person name="Futagami T."/>
            <person name="Toyoda A."/>
            <person name="Takaki Y."/>
            <person name="Nishi S."/>
            <person name="Hori S."/>
            <person name="Arai W."/>
            <person name="Tsubouchi T."/>
            <person name="Morono Y."/>
            <person name="Uchiyama I."/>
            <person name="Ito T."/>
            <person name="Fujiyama A."/>
            <person name="Inagaki F."/>
            <person name="Takami H."/>
        </authorList>
    </citation>
    <scope>NUCLEOTIDE SEQUENCE</scope>
    <source>
        <strain evidence="1">Expedition CK06-06</strain>
    </source>
</reference>
<protein>
    <submittedName>
        <fullName evidence="1">Uncharacterized protein</fullName>
    </submittedName>
</protein>
<dbReference type="EMBL" id="BARW01017250">
    <property type="protein sequence ID" value="GAJ00479.1"/>
    <property type="molecule type" value="Genomic_DNA"/>
</dbReference>
<proteinExistence type="predicted"/>
<feature type="non-terminal residue" evidence="1">
    <location>
        <position position="120"/>
    </location>
</feature>
<comment type="caution">
    <text evidence="1">The sequence shown here is derived from an EMBL/GenBank/DDBJ whole genome shotgun (WGS) entry which is preliminary data.</text>
</comment>
<gene>
    <name evidence="1" type="ORF">S12H4_29849</name>
</gene>
<sequence>MRIGKSVIRIIETHGVALDPGKNIKVTSILTEDDTWSGLSATFTAGEVLALGEAVYLKAADSEVYKALATGTTTMPAIALATCATTDENPFEFLLFGFMRHDAWDWTPGGLLYISEDDAG</sequence>
<evidence type="ECO:0000313" key="1">
    <source>
        <dbReference type="EMBL" id="GAJ00479.1"/>
    </source>
</evidence>
<dbReference type="AlphaFoldDB" id="X1T5J4"/>
<organism evidence="1">
    <name type="scientific">marine sediment metagenome</name>
    <dbReference type="NCBI Taxonomy" id="412755"/>
    <lineage>
        <taxon>unclassified sequences</taxon>
        <taxon>metagenomes</taxon>
        <taxon>ecological metagenomes</taxon>
    </lineage>
</organism>
<accession>X1T5J4</accession>